<comment type="caution">
    <text evidence="1">The sequence shown here is derived from an EMBL/GenBank/DDBJ whole genome shotgun (WGS) entry which is preliminary data.</text>
</comment>
<dbReference type="InterPro" id="IPR029074">
    <property type="entry name" value="Imm49"/>
</dbReference>
<dbReference type="Proteomes" id="UP001354931">
    <property type="component" value="Unassembled WGS sequence"/>
</dbReference>
<dbReference type="EMBL" id="JAOZYC010000125">
    <property type="protein sequence ID" value="MEB8339886.1"/>
    <property type="molecule type" value="Genomic_DNA"/>
</dbReference>
<accession>A0ABU6FAK4</accession>
<organism evidence="1 2">
    <name type="scientific">Streptomyces endophyticus</name>
    <dbReference type="NCBI Taxonomy" id="714166"/>
    <lineage>
        <taxon>Bacteria</taxon>
        <taxon>Bacillati</taxon>
        <taxon>Actinomycetota</taxon>
        <taxon>Actinomycetes</taxon>
        <taxon>Kitasatosporales</taxon>
        <taxon>Streptomycetaceae</taxon>
        <taxon>Streptomyces</taxon>
    </lineage>
</organism>
<proteinExistence type="predicted"/>
<protein>
    <submittedName>
        <fullName evidence="1">Immunity 49 family protein</fullName>
    </submittedName>
</protein>
<gene>
    <name evidence="1" type="ORF">OKJ99_20560</name>
</gene>
<evidence type="ECO:0000313" key="1">
    <source>
        <dbReference type="EMBL" id="MEB8339886.1"/>
    </source>
</evidence>
<keyword evidence="2" id="KW-1185">Reference proteome</keyword>
<name>A0ABU6FAK4_9ACTN</name>
<reference evidence="1 2" key="1">
    <citation type="submission" date="2022-10" db="EMBL/GenBank/DDBJ databases">
        <authorList>
            <person name="Xie J."/>
            <person name="Shen N."/>
        </authorList>
    </citation>
    <scope>NUCLEOTIDE SEQUENCE [LARGE SCALE GENOMIC DNA]</scope>
    <source>
        <strain evidence="1 2">YIM65594</strain>
    </source>
</reference>
<evidence type="ECO:0000313" key="2">
    <source>
        <dbReference type="Proteomes" id="UP001354931"/>
    </source>
</evidence>
<dbReference type="Pfam" id="PF15575">
    <property type="entry name" value="Imm49"/>
    <property type="match status" value="1"/>
</dbReference>
<dbReference type="RefSeq" id="WP_326018379.1">
    <property type="nucleotide sequence ID" value="NZ_JAOZYC010000125.1"/>
</dbReference>
<sequence length="537" mass="58038">MTENEAPDSQLPMLATPQAERLRALVAECVRARYGAEEGLVLLGDAVERDGHLFPLANLALRCREAPEGDWPALVDAHFAALADASRGGEDAEELLAGTCLRLVPTDAVGPAAPTYTREVAEGLRLALALEGPDSVRLLTDEDVARAGADELWGAARRALTRAPMRHEEVRLDGHPVLYSVYGDAHAVATKAVVLPEVVAEVTGRRMPEAGALVAVPTRHLLAFHPIVDGSAADALGDLATYAVRAHGEGPGPLSPRVYWWHEERLTSLGTGEDVPRELLDVIRALSALDRAGRLAPGTPGVGPEDPFAAALARALAHAESDPEAARVETWDAWIAAQQRGTALFAHGKDGEPPADDGELAESGDAARAWLDAFYLTLVTRDRERTTRLCQVPLDTLRGSAPVDDYVPHWIDVLQSHWLRRPVDDVVDRLVTTIKASHPDVATLAPKDFLNLVDYQPVALFHRLLTHDHEAFGEALAESLVQHAGYWGESGAPRARVALGPLALACLAYDMDFPVRTDLPYLPRYLLNRQRLEVAPG</sequence>